<protein>
    <submittedName>
        <fullName evidence="2">Putative repeat protein (TIGR01451 family)</fullName>
    </submittedName>
</protein>
<organism evidence="2 3">
    <name type="scientific">Tahibacter aquaticus</name>
    <dbReference type="NCBI Taxonomy" id="520092"/>
    <lineage>
        <taxon>Bacteria</taxon>
        <taxon>Pseudomonadati</taxon>
        <taxon>Pseudomonadota</taxon>
        <taxon>Gammaproteobacteria</taxon>
        <taxon>Lysobacterales</taxon>
        <taxon>Rhodanobacteraceae</taxon>
        <taxon>Tahibacter</taxon>
    </lineage>
</organism>
<sequence>MPRNYFLKIWHFLSTAPEISGAVLLFIGIAGSGKAYAEIADLSIVAQVSPETFRPGQLGTVTLTVTNSGPDDAGSASPLPLPNLVIQRGFRIPTSSSRDIPYEIGRPIIGCRQTEDIVGPSPPPLYSFAIVWSFYFPAIPAGESRTCTFPIQFYDRPFDSFDTYWIAASSAQDPNSSSNRFDYRFIAGPTPPPTPVPGLSLFALLLLGIAVAAVAVKRATA</sequence>
<dbReference type="InterPro" id="IPR013783">
    <property type="entry name" value="Ig-like_fold"/>
</dbReference>
<comment type="caution">
    <text evidence="2">The sequence shown here is derived from an EMBL/GenBank/DDBJ whole genome shotgun (WGS) entry which is preliminary data.</text>
</comment>
<proteinExistence type="predicted"/>
<keyword evidence="1" id="KW-1133">Transmembrane helix</keyword>
<reference evidence="2 3" key="1">
    <citation type="submission" date="2019-03" db="EMBL/GenBank/DDBJ databases">
        <title>Genomic Encyclopedia of Type Strains, Phase IV (KMG-IV): sequencing the most valuable type-strain genomes for metagenomic binning, comparative biology and taxonomic classification.</title>
        <authorList>
            <person name="Goeker M."/>
        </authorList>
    </citation>
    <scope>NUCLEOTIDE SEQUENCE [LARGE SCALE GENOMIC DNA]</scope>
    <source>
        <strain evidence="2 3">DSM 21667</strain>
    </source>
</reference>
<accession>A0A4R6YMI4</accession>
<evidence type="ECO:0000256" key="1">
    <source>
        <dbReference type="SAM" id="Phobius"/>
    </source>
</evidence>
<name>A0A4R6YMI4_9GAMM</name>
<keyword evidence="3" id="KW-1185">Reference proteome</keyword>
<keyword evidence="1" id="KW-0812">Transmembrane</keyword>
<evidence type="ECO:0000313" key="2">
    <source>
        <dbReference type="EMBL" id="TDR38434.1"/>
    </source>
</evidence>
<evidence type="ECO:0000313" key="3">
    <source>
        <dbReference type="Proteomes" id="UP000295293"/>
    </source>
</evidence>
<dbReference type="EMBL" id="SNZH01000021">
    <property type="protein sequence ID" value="TDR38434.1"/>
    <property type="molecule type" value="Genomic_DNA"/>
</dbReference>
<dbReference type="Proteomes" id="UP000295293">
    <property type="component" value="Unassembled WGS sequence"/>
</dbReference>
<keyword evidence="1" id="KW-0472">Membrane</keyword>
<dbReference type="Gene3D" id="2.60.40.10">
    <property type="entry name" value="Immunoglobulins"/>
    <property type="match status" value="1"/>
</dbReference>
<feature type="transmembrane region" description="Helical" evidence="1">
    <location>
        <begin position="196"/>
        <end position="216"/>
    </location>
</feature>
<gene>
    <name evidence="2" type="ORF">DFR29_121106</name>
</gene>
<dbReference type="AlphaFoldDB" id="A0A4R6YMI4"/>